<dbReference type="EMBL" id="MN739044">
    <property type="protein sequence ID" value="QHS85558.1"/>
    <property type="molecule type" value="Genomic_DNA"/>
</dbReference>
<reference evidence="1" key="1">
    <citation type="journal article" date="2020" name="Nature">
        <title>Giant virus diversity and host interactions through global metagenomics.</title>
        <authorList>
            <person name="Schulz F."/>
            <person name="Roux S."/>
            <person name="Paez-Espino D."/>
            <person name="Jungbluth S."/>
            <person name="Walsh D.A."/>
            <person name="Denef V.J."/>
            <person name="McMahon K.D."/>
            <person name="Konstantinidis K.T."/>
            <person name="Eloe-Fadrosh E.A."/>
            <person name="Kyrpides N.C."/>
            <person name="Woyke T."/>
        </authorList>
    </citation>
    <scope>NUCLEOTIDE SEQUENCE</scope>
    <source>
        <strain evidence="1">GVMAG-M-3300009182-78</strain>
    </source>
</reference>
<proteinExistence type="predicted"/>
<protein>
    <submittedName>
        <fullName evidence="1">Uncharacterized protein</fullName>
    </submittedName>
</protein>
<organism evidence="1">
    <name type="scientific">viral metagenome</name>
    <dbReference type="NCBI Taxonomy" id="1070528"/>
    <lineage>
        <taxon>unclassified sequences</taxon>
        <taxon>metagenomes</taxon>
        <taxon>organismal metagenomes</taxon>
    </lineage>
</organism>
<dbReference type="AlphaFoldDB" id="A0A6C0B200"/>
<evidence type="ECO:0000313" key="1">
    <source>
        <dbReference type="EMBL" id="QHS85558.1"/>
    </source>
</evidence>
<name>A0A6C0B200_9ZZZZ</name>
<accession>A0A6C0B200</accession>
<sequence>MSSELLPLFYDSLCYDIFDEKESTLDSILKYLNNPDSLLNYDEMDLTISRWLTHVKIMARNQELDTVYDVPVSGLRVQVYQNYGKAVYDSYNKETPGQGFRSYIIGCQLSPQGISSFKKYDKKTNTHQLFFAVRQGEHSNKTLGMIVIGIDAV</sequence>